<dbReference type="SMART" id="SM00387">
    <property type="entry name" value="HATPase_c"/>
    <property type="match status" value="1"/>
</dbReference>
<accession>A0A1S2VGM7</accession>
<dbReference type="Pfam" id="PF02518">
    <property type="entry name" value="HATPase_c"/>
    <property type="match status" value="1"/>
</dbReference>
<dbReference type="PROSITE" id="PS50123">
    <property type="entry name" value="CHER"/>
    <property type="match status" value="1"/>
</dbReference>
<keyword evidence="3" id="KW-0145">Chemotaxis</keyword>
<dbReference type="RefSeq" id="WP_071504865.1">
    <property type="nucleotide sequence ID" value="NZ_MORL01000012.1"/>
</dbReference>
<dbReference type="InterPro" id="IPR013655">
    <property type="entry name" value="PAS_fold_3"/>
</dbReference>
<dbReference type="NCBIfam" id="TIGR00229">
    <property type="entry name" value="sensory_box"/>
    <property type="match status" value="1"/>
</dbReference>
<dbReference type="SUPFAM" id="SSF52738">
    <property type="entry name" value="Methylesterase CheB, C-terminal domain"/>
    <property type="match status" value="1"/>
</dbReference>
<feature type="active site" evidence="3">
    <location>
        <position position="48"/>
    </location>
</feature>
<reference evidence="10 11" key="1">
    <citation type="submission" date="2016-10" db="EMBL/GenBank/DDBJ databases">
        <title>Arsenicibacter rosenii gen. nov., sp. nov., an efficient arsenic-methylating bacterium isolated from an arsenic-contaminated paddy soil.</title>
        <authorList>
            <person name="Huang K."/>
        </authorList>
    </citation>
    <scope>NUCLEOTIDE SEQUENCE [LARGE SCALE GENOMIC DNA]</scope>
    <source>
        <strain evidence="10 11">SM-1</strain>
    </source>
</reference>
<dbReference type="InterPro" id="IPR036097">
    <property type="entry name" value="HisK_dim/P_sf"/>
</dbReference>
<dbReference type="InterPro" id="IPR029063">
    <property type="entry name" value="SAM-dependent_MTases_sf"/>
</dbReference>
<dbReference type="Gene3D" id="3.30.450.20">
    <property type="entry name" value="PAS domain"/>
    <property type="match status" value="2"/>
</dbReference>
<dbReference type="Gene3D" id="3.40.50.180">
    <property type="entry name" value="Methylesterase CheB, C-terminal domain"/>
    <property type="match status" value="1"/>
</dbReference>
<dbReference type="Proteomes" id="UP000181790">
    <property type="component" value="Unassembled WGS sequence"/>
</dbReference>
<dbReference type="SUPFAM" id="SSF47384">
    <property type="entry name" value="Homodimeric domain of signal transducing histidine kinase"/>
    <property type="match status" value="1"/>
</dbReference>
<proteinExistence type="predicted"/>
<dbReference type="Pfam" id="PF03705">
    <property type="entry name" value="CheR_N"/>
    <property type="match status" value="1"/>
</dbReference>
<dbReference type="InterPro" id="IPR050903">
    <property type="entry name" value="Bact_Chemotaxis_MeTrfase"/>
</dbReference>
<dbReference type="AlphaFoldDB" id="A0A1S2VGM7"/>
<dbReference type="PANTHER" id="PTHR24422">
    <property type="entry name" value="CHEMOTAXIS PROTEIN METHYLTRANSFERASE"/>
    <property type="match status" value="1"/>
</dbReference>
<comment type="catalytic activity">
    <reaction evidence="1">
        <text>ATP + protein L-histidine = ADP + protein N-phospho-L-histidine.</text>
        <dbReference type="EC" id="2.7.13.3"/>
    </reaction>
</comment>
<evidence type="ECO:0000313" key="11">
    <source>
        <dbReference type="Proteomes" id="UP000181790"/>
    </source>
</evidence>
<dbReference type="InterPro" id="IPR003594">
    <property type="entry name" value="HATPase_dom"/>
</dbReference>
<dbReference type="InterPro" id="IPR000673">
    <property type="entry name" value="Sig_transdc_resp-reg_Me-estase"/>
</dbReference>
<dbReference type="InterPro" id="IPR000014">
    <property type="entry name" value="PAS"/>
</dbReference>
<dbReference type="Gene3D" id="3.30.565.10">
    <property type="entry name" value="Histidine kinase-like ATPase, C-terminal domain"/>
    <property type="match status" value="1"/>
</dbReference>
<protein>
    <recommendedName>
        <fullName evidence="2">histidine kinase</fullName>
        <ecNumber evidence="2">2.7.13.3</ecNumber>
    </recommendedName>
</protein>
<dbReference type="InterPro" id="IPR036890">
    <property type="entry name" value="HATPase_C_sf"/>
</dbReference>
<dbReference type="GO" id="GO:0005737">
    <property type="term" value="C:cytoplasm"/>
    <property type="evidence" value="ECO:0007669"/>
    <property type="project" value="InterPro"/>
</dbReference>
<dbReference type="InterPro" id="IPR013656">
    <property type="entry name" value="PAS_4"/>
</dbReference>
<dbReference type="EC" id="2.7.13.3" evidence="2"/>
<sequence length="1236" mass="139597">MKAKKKIKSANLFPVVGIGASAGGLAAFKKLLKAIPPQSGMAYVLVQHLAPNHESQLPGLLQKVTVVPVLEITDDIKVEPDHIYILPSNKMLVANDGVLQLSPRATQKNQLNLPIDLFFESLAEIHQNHAIGVVLSGTGSDGTNGLRAIKAHGGLTFAQDMASATNDGMPKSAVKAGVVDFILAPEDIPQKLLDITRMLRSEPGNLPAPPRAEKAIVDKILAQLRMHKGTDFTYYKHTTIRRRILRRMAINDLKEPAGYLAYLQDNPSEQDALFQDLLIPVTAFFRDPPVFDTLCETVFPLMLENKAPDEPIRIWVAGCSTGQEAYSMAMCFCELLGEGFGRIQLFASDLSEPAIVKARAGIYAKSEIEGISGERLRAFFSVKNGNYQINKAVRDMCVFATHNFLKDPPFGKMDFISCRNVLIYMEPYLQKKVFTTFHYALNPKGYLLLGKSEDIGQVPDLFTPAMRKGKLFIRKDGPGRFSHLVGQQSDLHPNPVHPKQDSRSVDFQKTADDLILSQYTPAGVVVNEAMDIVYFRGTTAPYLEQATGKPTHNLLRLARPGLAFELRSVLHKVRKEQAPVKKENIPLLINGHTQTITIEAVELPDTAEPYYLILFYETKTSPVADQTKTKSRNKRDDKDLRIAQLERELIQAREDMHAITRDQEAVNEALQSANEELLSSSEELQSLNEELETGKEELQSTNEELTVINQEIRGLNEQVTAARDYAENIVDTIQESLLVLDEHLHVKTANRAYYTLFQTTEADTEGKPLYELGRRDWNIPVLNELLEKVLSEKETIDNLELTQTFYNIGEQIIRLNARQIRQENSEKLLLLAIENITEQKRAEEARLQIQKRYQFITNTIPQKVWATDEEGNLDFFNDVWMNYTGLTVDELKEWGWKKIIHPNDWAEYRNQWQHSLDTGTQFELEHRLLNKEGEYRWHLSRGLAYKGTNGKRSMLWVGTHTEIQVQKEQKEALEQAVAGRTLDLKEANQALAEKNQALLAANKELEAFSYVASHDLQEPLRKIQALANRILEKEHGQLTDNGKDYFERIQKSAARMQQLIKDLLAFSRLSTSGRTFEHTNLNELIDDIRTDFQDTIEEQHAIIDASELGFARVNRFQFRQLLSNLIGNSLKFSNPAVSPHIQIRSRIVDGHTLANEKLPAEQNYCHITIIDNGIGFDEEYSEKIFDLFQRLHPGKDYAGTGIGLPIVKKIIDNHNGIISATSGPNKGAQFDMFIPA</sequence>
<name>A0A1S2VGM7_9BACT</name>
<dbReference type="EMBL" id="MORL01000012">
    <property type="protein sequence ID" value="OIN57405.1"/>
    <property type="molecule type" value="Genomic_DNA"/>
</dbReference>
<dbReference type="SMART" id="SM00138">
    <property type="entry name" value="MeTrc"/>
    <property type="match status" value="1"/>
</dbReference>
<evidence type="ECO:0000313" key="10">
    <source>
        <dbReference type="EMBL" id="OIN57405.1"/>
    </source>
</evidence>
<dbReference type="SMART" id="SM00388">
    <property type="entry name" value="HisKA"/>
    <property type="match status" value="1"/>
</dbReference>
<organism evidence="10 11">
    <name type="scientific">Arsenicibacter rosenii</name>
    <dbReference type="NCBI Taxonomy" id="1750698"/>
    <lineage>
        <taxon>Bacteria</taxon>
        <taxon>Pseudomonadati</taxon>
        <taxon>Bacteroidota</taxon>
        <taxon>Cytophagia</taxon>
        <taxon>Cytophagales</taxon>
        <taxon>Spirosomataceae</taxon>
        <taxon>Arsenicibacter</taxon>
    </lineage>
</organism>
<feature type="active site" evidence="3">
    <location>
        <position position="141"/>
    </location>
</feature>
<feature type="domain" description="Histidine kinase" evidence="5">
    <location>
        <begin position="1011"/>
        <end position="1236"/>
    </location>
</feature>
<feature type="active site" evidence="3">
    <location>
        <position position="21"/>
    </location>
</feature>
<dbReference type="InterPro" id="IPR000780">
    <property type="entry name" value="CheR_MeTrfase"/>
</dbReference>
<dbReference type="InterPro" id="IPR005467">
    <property type="entry name" value="His_kinase_dom"/>
</dbReference>
<dbReference type="InterPro" id="IPR022642">
    <property type="entry name" value="CheR_C"/>
</dbReference>
<dbReference type="InterPro" id="IPR035909">
    <property type="entry name" value="CheB_C"/>
</dbReference>
<dbReference type="Pfam" id="PF08447">
    <property type="entry name" value="PAS_3"/>
    <property type="match status" value="1"/>
</dbReference>
<evidence type="ECO:0000256" key="3">
    <source>
        <dbReference type="PROSITE-ProRule" id="PRU00050"/>
    </source>
</evidence>
<dbReference type="SUPFAM" id="SSF55785">
    <property type="entry name" value="PYP-like sensor domain (PAS domain)"/>
    <property type="match status" value="2"/>
</dbReference>
<dbReference type="InterPro" id="IPR035965">
    <property type="entry name" value="PAS-like_dom_sf"/>
</dbReference>
<dbReference type="CDD" id="cd16434">
    <property type="entry name" value="CheB-CheR_fusion"/>
    <property type="match status" value="1"/>
</dbReference>
<dbReference type="SUPFAM" id="SSF55874">
    <property type="entry name" value="ATPase domain of HSP90 chaperone/DNA topoisomerase II/histidine kinase"/>
    <property type="match status" value="1"/>
</dbReference>
<feature type="domain" description="CheB-type methylesterase" evidence="8">
    <location>
        <begin position="12"/>
        <end position="193"/>
    </location>
</feature>
<dbReference type="InterPro" id="IPR003661">
    <property type="entry name" value="HisK_dim/P_dom"/>
</dbReference>
<dbReference type="PRINTS" id="PR00996">
    <property type="entry name" value="CHERMTFRASE"/>
</dbReference>
<dbReference type="Gene3D" id="1.10.287.130">
    <property type="match status" value="1"/>
</dbReference>
<dbReference type="SMART" id="SM00091">
    <property type="entry name" value="PAS"/>
    <property type="match status" value="2"/>
</dbReference>
<evidence type="ECO:0000256" key="2">
    <source>
        <dbReference type="ARBA" id="ARBA00012438"/>
    </source>
</evidence>
<feature type="domain" description="PAS" evidence="6">
    <location>
        <begin position="849"/>
        <end position="919"/>
    </location>
</feature>
<dbReference type="SUPFAM" id="SSF53335">
    <property type="entry name" value="S-adenosyl-L-methionine-dependent methyltransferases"/>
    <property type="match status" value="1"/>
</dbReference>
<dbReference type="GO" id="GO:0008757">
    <property type="term" value="F:S-adenosylmethionine-dependent methyltransferase activity"/>
    <property type="evidence" value="ECO:0007669"/>
    <property type="project" value="InterPro"/>
</dbReference>
<dbReference type="PROSITE" id="PS50122">
    <property type="entry name" value="CHEB"/>
    <property type="match status" value="1"/>
</dbReference>
<comment type="caution">
    <text evidence="10">The sequence shown here is derived from an EMBL/GenBank/DDBJ whole genome shotgun (WGS) entry which is preliminary data.</text>
</comment>
<evidence type="ECO:0000259" key="6">
    <source>
        <dbReference type="PROSITE" id="PS50112"/>
    </source>
</evidence>
<dbReference type="GO" id="GO:0000156">
    <property type="term" value="F:phosphorelay response regulator activity"/>
    <property type="evidence" value="ECO:0007669"/>
    <property type="project" value="InterPro"/>
</dbReference>
<dbReference type="Pfam" id="PF01739">
    <property type="entry name" value="CheR"/>
    <property type="match status" value="1"/>
</dbReference>
<dbReference type="SUPFAM" id="SSF47757">
    <property type="entry name" value="Chemotaxis receptor methyltransferase CheR, N-terminal domain"/>
    <property type="match status" value="1"/>
</dbReference>
<dbReference type="InterPro" id="IPR000700">
    <property type="entry name" value="PAS-assoc_C"/>
</dbReference>
<dbReference type="PANTHER" id="PTHR24422:SF27">
    <property type="entry name" value="PROTEIN-GLUTAMATE O-METHYLTRANSFERASE"/>
    <property type="match status" value="1"/>
</dbReference>
<dbReference type="PROSITE" id="PS50112">
    <property type="entry name" value="PAS"/>
    <property type="match status" value="1"/>
</dbReference>
<dbReference type="GO" id="GO:0006935">
    <property type="term" value="P:chemotaxis"/>
    <property type="evidence" value="ECO:0007669"/>
    <property type="project" value="UniProtKB-UniRule"/>
</dbReference>
<keyword evidence="3" id="KW-0378">Hydrolase</keyword>
<dbReference type="FunFam" id="3.30.450.20:FF:000099">
    <property type="entry name" value="Sensory box sensor histidine kinase"/>
    <property type="match status" value="1"/>
</dbReference>
<dbReference type="PROSITE" id="PS50113">
    <property type="entry name" value="PAC"/>
    <property type="match status" value="1"/>
</dbReference>
<evidence type="ECO:0000256" key="1">
    <source>
        <dbReference type="ARBA" id="ARBA00000085"/>
    </source>
</evidence>
<evidence type="ECO:0000256" key="4">
    <source>
        <dbReference type="SAM" id="Coils"/>
    </source>
</evidence>
<dbReference type="Pfam" id="PF01339">
    <property type="entry name" value="CheB_methylest"/>
    <property type="match status" value="1"/>
</dbReference>
<dbReference type="Gene3D" id="3.40.50.150">
    <property type="entry name" value="Vaccinia Virus protein VP39"/>
    <property type="match status" value="1"/>
</dbReference>
<dbReference type="CDD" id="cd00082">
    <property type="entry name" value="HisKA"/>
    <property type="match status" value="1"/>
</dbReference>
<dbReference type="Pfam" id="PF00512">
    <property type="entry name" value="HisKA"/>
    <property type="match status" value="1"/>
</dbReference>
<evidence type="ECO:0000259" key="5">
    <source>
        <dbReference type="PROSITE" id="PS50109"/>
    </source>
</evidence>
<feature type="coiled-coil region" evidence="4">
    <location>
        <begin position="628"/>
        <end position="718"/>
    </location>
</feature>
<gene>
    <name evidence="10" type="ORF">BLX24_19415</name>
</gene>
<feature type="domain" description="CheR-type methyltransferase" evidence="9">
    <location>
        <begin position="224"/>
        <end position="478"/>
    </location>
</feature>
<dbReference type="Pfam" id="PF08448">
    <property type="entry name" value="PAS_4"/>
    <property type="match status" value="1"/>
</dbReference>
<keyword evidence="4" id="KW-0175">Coiled coil</keyword>
<dbReference type="OrthoDB" id="9816309at2"/>
<evidence type="ECO:0000259" key="7">
    <source>
        <dbReference type="PROSITE" id="PS50113"/>
    </source>
</evidence>
<evidence type="ECO:0000259" key="8">
    <source>
        <dbReference type="PROSITE" id="PS50122"/>
    </source>
</evidence>
<dbReference type="GO" id="GO:0008984">
    <property type="term" value="F:protein-glutamate methylesterase activity"/>
    <property type="evidence" value="ECO:0007669"/>
    <property type="project" value="InterPro"/>
</dbReference>
<dbReference type="InterPro" id="IPR022641">
    <property type="entry name" value="CheR_N"/>
</dbReference>
<dbReference type="CDD" id="cd00130">
    <property type="entry name" value="PAS"/>
    <property type="match status" value="1"/>
</dbReference>
<feature type="domain" description="PAC" evidence="7">
    <location>
        <begin position="922"/>
        <end position="975"/>
    </location>
</feature>
<keyword evidence="11" id="KW-1185">Reference proteome</keyword>
<dbReference type="GO" id="GO:0000155">
    <property type="term" value="F:phosphorelay sensor kinase activity"/>
    <property type="evidence" value="ECO:0007669"/>
    <property type="project" value="InterPro"/>
</dbReference>
<evidence type="ECO:0000259" key="9">
    <source>
        <dbReference type="PROSITE" id="PS50123"/>
    </source>
</evidence>
<dbReference type="PROSITE" id="PS50109">
    <property type="entry name" value="HIS_KIN"/>
    <property type="match status" value="1"/>
</dbReference>